<dbReference type="Proteomes" id="UP000194003">
    <property type="component" value="Unassembled WGS sequence"/>
</dbReference>
<keyword evidence="3" id="KW-1185">Reference proteome</keyword>
<accession>A0A1Y2K7C7</accession>
<protein>
    <recommendedName>
        <fullName evidence="1">Transposase Helix-turn-helix domain-containing protein</fullName>
    </recommendedName>
</protein>
<dbReference type="STRING" id="1434232.MAIT1_03392"/>
<dbReference type="Pfam" id="PF13613">
    <property type="entry name" value="HTH_Tnp_4"/>
    <property type="match status" value="1"/>
</dbReference>
<name>A0A1Y2K7C7_9PROT</name>
<dbReference type="OrthoDB" id="5625347at2"/>
<evidence type="ECO:0000313" key="3">
    <source>
        <dbReference type="Proteomes" id="UP000194003"/>
    </source>
</evidence>
<evidence type="ECO:0000259" key="1">
    <source>
        <dbReference type="Pfam" id="PF13613"/>
    </source>
</evidence>
<dbReference type="RefSeq" id="WP_085441852.1">
    <property type="nucleotide sequence ID" value="NZ_LVJN01000018.1"/>
</dbReference>
<dbReference type="EMBL" id="LVJN01000018">
    <property type="protein sequence ID" value="OSM05227.1"/>
    <property type="molecule type" value="Genomic_DNA"/>
</dbReference>
<reference evidence="2 3" key="1">
    <citation type="journal article" date="2016" name="BMC Genomics">
        <title>Combined genomic and structural analyses of a cultured magnetotactic bacterium reveals its niche adaptation to a dynamic environment.</title>
        <authorList>
            <person name="Araujo A.C."/>
            <person name="Morillo V."/>
            <person name="Cypriano J."/>
            <person name="Teixeira L.C."/>
            <person name="Leao P."/>
            <person name="Lyra S."/>
            <person name="Almeida L.G."/>
            <person name="Bazylinski D.A."/>
            <person name="Vasconcellos A.T."/>
            <person name="Abreu F."/>
            <person name="Lins U."/>
        </authorList>
    </citation>
    <scope>NUCLEOTIDE SEQUENCE [LARGE SCALE GENOMIC DNA]</scope>
    <source>
        <strain evidence="2 3">IT-1</strain>
    </source>
</reference>
<proteinExistence type="predicted"/>
<comment type="caution">
    <text evidence="2">The sequence shown here is derived from an EMBL/GenBank/DDBJ whole genome shotgun (WGS) entry which is preliminary data.</text>
</comment>
<sequence length="180" mass="20584">MVTQHDFPHLTYQLLKPHTELFTRVCGMELAQFAELAEALRPEWSVLQGNKKVSGRPYRIPDLENHLMALMIYYRFRATYQLIGALYGVNETTAMRRIKCIESLVKGRSDLRRERTRSRDMLIEVAEQLQGLTARAEQDAAQSKTPVAVVTPKPVSTMVKGKKVIFRRLPLEASRQSALV</sequence>
<dbReference type="AlphaFoldDB" id="A0A1Y2K7C7"/>
<gene>
    <name evidence="2" type="ORF">MAIT1_03392</name>
</gene>
<feature type="domain" description="Transposase Helix-turn-helix" evidence="1">
    <location>
        <begin position="62"/>
        <end position="106"/>
    </location>
</feature>
<evidence type="ECO:0000313" key="2">
    <source>
        <dbReference type="EMBL" id="OSM05227.1"/>
    </source>
</evidence>
<dbReference type="InterPro" id="IPR027805">
    <property type="entry name" value="Transposase_HTH_dom"/>
</dbReference>
<organism evidence="2 3">
    <name type="scientific">Magnetofaba australis IT-1</name>
    <dbReference type="NCBI Taxonomy" id="1434232"/>
    <lineage>
        <taxon>Bacteria</taxon>
        <taxon>Pseudomonadati</taxon>
        <taxon>Pseudomonadota</taxon>
        <taxon>Magnetococcia</taxon>
        <taxon>Magnetococcales</taxon>
        <taxon>Magnetococcaceae</taxon>
        <taxon>Magnetofaba</taxon>
    </lineage>
</organism>